<dbReference type="InterPro" id="IPR029058">
    <property type="entry name" value="AB_hydrolase_fold"/>
</dbReference>
<evidence type="ECO:0000313" key="3">
    <source>
        <dbReference type="Proteomes" id="UP000254869"/>
    </source>
</evidence>
<dbReference type="GO" id="GO:0004806">
    <property type="term" value="F:triacylglycerol lipase activity"/>
    <property type="evidence" value="ECO:0007669"/>
    <property type="project" value="InterPro"/>
</dbReference>
<dbReference type="EMBL" id="QQBC01000002">
    <property type="protein sequence ID" value="RDI68403.1"/>
    <property type="molecule type" value="Genomic_DNA"/>
</dbReference>
<dbReference type="STRING" id="1210086.GCA_001613105_01380"/>
<keyword evidence="1" id="KW-0732">Signal</keyword>
<sequence length="420" mass="43495">MIAMRGRAGSAILALLISGTTFTGAVAAAQPISTVFPDWSGLDARDYSGDIPRDSGRVIRSVPLSSAIMRADYPNAGQGIRYLYSTPNGAVHRAASTATVILPAAAPPPGGYPVLAWAHGTAGLFDDCAPSAAAMRPNLAFLADFLDRFLDAGYAVVATDYAGLGTPGTPNYLNTTTEGQNVIDSVVAAHALGLPLSGRWAVVGFSQGGGAAIGAGHLASTYRRDAGLAFKGTVSVAGPANIEYALPALGPGMLPFPLDVINARNNYDLGETLAALRDTQPDLNLNTYLTDAGRRWLDKAETTCITSLDGPVDGFTGIVTGAMFTKPLATIPGVVDRLRAYFSSPTTGFTAPVLIVQGAVDTDLPVYGSNLMNVPAMRANGADVRVLFLPQFGVQPTNGHQAALQSSTDDILRFLAGIGL</sequence>
<organism evidence="2 3">
    <name type="scientific">Nocardia pseudobrasiliensis</name>
    <dbReference type="NCBI Taxonomy" id="45979"/>
    <lineage>
        <taxon>Bacteria</taxon>
        <taxon>Bacillati</taxon>
        <taxon>Actinomycetota</taxon>
        <taxon>Actinomycetes</taxon>
        <taxon>Mycobacteriales</taxon>
        <taxon>Nocardiaceae</taxon>
        <taxon>Nocardia</taxon>
    </lineage>
</organism>
<dbReference type="Pfam" id="PF03583">
    <property type="entry name" value="LIP"/>
    <property type="match status" value="1"/>
</dbReference>
<name>A0A370ICH4_9NOCA</name>
<dbReference type="Gene3D" id="3.40.50.1820">
    <property type="entry name" value="alpha/beta hydrolase"/>
    <property type="match status" value="1"/>
</dbReference>
<feature type="chain" id="PRO_5038642772" evidence="1">
    <location>
        <begin position="28"/>
        <end position="420"/>
    </location>
</feature>
<dbReference type="PANTHER" id="PTHR34853">
    <property type="match status" value="1"/>
</dbReference>
<reference evidence="2 3" key="1">
    <citation type="submission" date="2018-07" db="EMBL/GenBank/DDBJ databases">
        <title>Genomic Encyclopedia of Type Strains, Phase IV (KMG-IV): sequencing the most valuable type-strain genomes for metagenomic binning, comparative biology and taxonomic classification.</title>
        <authorList>
            <person name="Goeker M."/>
        </authorList>
    </citation>
    <scope>NUCLEOTIDE SEQUENCE [LARGE SCALE GENOMIC DNA]</scope>
    <source>
        <strain evidence="2 3">DSM 44290</strain>
    </source>
</reference>
<dbReference type="InterPro" id="IPR005152">
    <property type="entry name" value="Lipase_secreted"/>
</dbReference>
<dbReference type="AlphaFoldDB" id="A0A370ICH4"/>
<accession>A0A370ICH4</accession>
<dbReference type="SUPFAM" id="SSF53474">
    <property type="entry name" value="alpha/beta-Hydrolases"/>
    <property type="match status" value="1"/>
</dbReference>
<gene>
    <name evidence="2" type="ORF">DFR76_102804</name>
</gene>
<comment type="caution">
    <text evidence="2">The sequence shown here is derived from an EMBL/GenBank/DDBJ whole genome shotgun (WGS) entry which is preliminary data.</text>
</comment>
<keyword evidence="3" id="KW-1185">Reference proteome</keyword>
<dbReference type="PANTHER" id="PTHR34853:SF1">
    <property type="entry name" value="LIPASE 5"/>
    <property type="match status" value="1"/>
</dbReference>
<dbReference type="GO" id="GO:0016042">
    <property type="term" value="P:lipid catabolic process"/>
    <property type="evidence" value="ECO:0007669"/>
    <property type="project" value="InterPro"/>
</dbReference>
<evidence type="ECO:0000313" key="2">
    <source>
        <dbReference type="EMBL" id="RDI68403.1"/>
    </source>
</evidence>
<feature type="signal peptide" evidence="1">
    <location>
        <begin position="1"/>
        <end position="27"/>
    </location>
</feature>
<dbReference type="Proteomes" id="UP000254869">
    <property type="component" value="Unassembled WGS sequence"/>
</dbReference>
<evidence type="ECO:0000256" key="1">
    <source>
        <dbReference type="SAM" id="SignalP"/>
    </source>
</evidence>
<proteinExistence type="predicted"/>
<protein>
    <submittedName>
        <fullName evidence="2">Secretory lipase</fullName>
    </submittedName>
</protein>
<dbReference type="PIRSF" id="PIRSF029171">
    <property type="entry name" value="Esterase_LipA"/>
    <property type="match status" value="1"/>
</dbReference>